<sequence>MSLEWFDRVSGELQDHLKSICEKYDRNGSMIVERGSKHPRIEFYTELDDNERDYFSTLFFDPHNEEFYMESFDPDLGQISKVILSDIEDIVDAVHESFHNYLEEDDTDYEYELDDGYDESYDSDGGGDSDIYEIDVDWETPEVTAYIQDNEVEVTYQFGIVQETGDGVLKRINRIRTADDDLIKDETNFIFSKEEASTIIAMIASHMDSLSEMD</sequence>
<protein>
    <submittedName>
        <fullName evidence="1">Uncharacterized protein</fullName>
    </submittedName>
</protein>
<evidence type="ECO:0000313" key="1">
    <source>
        <dbReference type="EMBL" id="MDM5452179.1"/>
    </source>
</evidence>
<gene>
    <name evidence="1" type="ORF">QUF89_08220</name>
</gene>
<organism evidence="1 2">
    <name type="scientific">Peribacillus simplex</name>
    <dbReference type="NCBI Taxonomy" id="1478"/>
    <lineage>
        <taxon>Bacteria</taxon>
        <taxon>Bacillati</taxon>
        <taxon>Bacillota</taxon>
        <taxon>Bacilli</taxon>
        <taxon>Bacillales</taxon>
        <taxon>Bacillaceae</taxon>
        <taxon>Peribacillus</taxon>
    </lineage>
</organism>
<evidence type="ECO:0000313" key="2">
    <source>
        <dbReference type="Proteomes" id="UP001234602"/>
    </source>
</evidence>
<dbReference type="RefSeq" id="WP_289319754.1">
    <property type="nucleotide sequence ID" value="NZ_JAUCEY010000008.1"/>
</dbReference>
<name>A0AAW7IA08_9BACI</name>
<dbReference type="Proteomes" id="UP001234602">
    <property type="component" value="Unassembled WGS sequence"/>
</dbReference>
<dbReference type="EMBL" id="JAUCEY010000008">
    <property type="protein sequence ID" value="MDM5452179.1"/>
    <property type="molecule type" value="Genomic_DNA"/>
</dbReference>
<comment type="caution">
    <text evidence="1">The sequence shown here is derived from an EMBL/GenBank/DDBJ whole genome shotgun (WGS) entry which is preliminary data.</text>
</comment>
<proteinExistence type="predicted"/>
<reference evidence="1" key="1">
    <citation type="submission" date="2023-06" db="EMBL/GenBank/DDBJ databases">
        <title>Comparative genomics of Bacillaceae isolates and their secondary metabolite potential.</title>
        <authorList>
            <person name="Song L."/>
            <person name="Nielsen L.J."/>
            <person name="Mohite O."/>
            <person name="Xu X."/>
            <person name="Weber T."/>
            <person name="Kovacs A.T."/>
        </authorList>
    </citation>
    <scope>NUCLEOTIDE SEQUENCE</scope>
    <source>
        <strain evidence="1">D8_B_37</strain>
    </source>
</reference>
<accession>A0AAW7IA08</accession>
<dbReference type="AlphaFoldDB" id="A0AAW7IA08"/>